<name>A0A388SDY2_9BURK</name>
<dbReference type="RefSeq" id="WP_116270723.1">
    <property type="nucleotide sequence ID" value="NZ_BGZJ01000002.1"/>
</dbReference>
<accession>A0A388SDY2</accession>
<comment type="similarity">
    <text evidence="1">Belongs to the LysR transcriptional regulatory family.</text>
</comment>
<keyword evidence="3" id="KW-0238">DNA-binding</keyword>
<feature type="domain" description="HTH lysR-type" evidence="5">
    <location>
        <begin position="1"/>
        <end position="58"/>
    </location>
</feature>
<dbReference type="EMBL" id="BGZJ01000002">
    <property type="protein sequence ID" value="GBO94466.1"/>
    <property type="molecule type" value="Genomic_DNA"/>
</dbReference>
<dbReference type="PANTHER" id="PTHR30346:SF28">
    <property type="entry name" value="HTH-TYPE TRANSCRIPTIONAL REGULATOR CYNR"/>
    <property type="match status" value="1"/>
</dbReference>
<dbReference type="Pfam" id="PF00126">
    <property type="entry name" value="HTH_1"/>
    <property type="match status" value="1"/>
</dbReference>
<sequence length="299" mass="33376">MLLKQLNYFATVAELGSFTEAAYALGISQSAVSQQIKALEEDLSVQLIIRNNRTFTLTRAGEYLAVRARQLITETEALRRETVRISHSKKRVIRLGFLLSYRGSELYEAITRYAKMNPGVEFDIASGSHEEIYEMLKSGKIDFALSDQRRAFSDEYENLVLSSPAVHIECAPQYSPGAASSFRAATLPDKPCILIAGVGQRDSEKSFYRELLGFSGSFLFADNAEEARLMAAAGQGFFPAEGEPEPVAASFLKRIPFFKDDRPVKRNFCAFWLKNNTSQVITDFSAILVDLFSKDVKSD</sequence>
<dbReference type="GO" id="GO:0003677">
    <property type="term" value="F:DNA binding"/>
    <property type="evidence" value="ECO:0007669"/>
    <property type="project" value="UniProtKB-KW"/>
</dbReference>
<dbReference type="SUPFAM" id="SSF53850">
    <property type="entry name" value="Periplasmic binding protein-like II"/>
    <property type="match status" value="1"/>
</dbReference>
<dbReference type="OrthoDB" id="5292387at2"/>
<keyword evidence="7" id="KW-1185">Reference proteome</keyword>
<dbReference type="GO" id="GO:0003700">
    <property type="term" value="F:DNA-binding transcription factor activity"/>
    <property type="evidence" value="ECO:0007669"/>
    <property type="project" value="InterPro"/>
</dbReference>
<dbReference type="AlphaFoldDB" id="A0A388SDY2"/>
<dbReference type="InterPro" id="IPR000847">
    <property type="entry name" value="LysR_HTH_N"/>
</dbReference>
<evidence type="ECO:0000259" key="5">
    <source>
        <dbReference type="PROSITE" id="PS50931"/>
    </source>
</evidence>
<dbReference type="SUPFAM" id="SSF46785">
    <property type="entry name" value="Winged helix' DNA-binding domain"/>
    <property type="match status" value="1"/>
</dbReference>
<accession>A0A401LIM4</accession>
<evidence type="ECO:0000256" key="2">
    <source>
        <dbReference type="ARBA" id="ARBA00023015"/>
    </source>
</evidence>
<dbReference type="PRINTS" id="PR00039">
    <property type="entry name" value="HTHLYSR"/>
</dbReference>
<dbReference type="PANTHER" id="PTHR30346">
    <property type="entry name" value="TRANSCRIPTIONAL DUAL REGULATOR HCAR-RELATED"/>
    <property type="match status" value="1"/>
</dbReference>
<gene>
    <name evidence="6" type="ORF">MESMUL_18200</name>
</gene>
<dbReference type="InterPro" id="IPR005119">
    <property type="entry name" value="LysR_subst-bd"/>
</dbReference>
<keyword evidence="2" id="KW-0805">Transcription regulation</keyword>
<proteinExistence type="inferred from homology"/>
<dbReference type="Pfam" id="PF03466">
    <property type="entry name" value="LysR_substrate"/>
    <property type="match status" value="1"/>
</dbReference>
<dbReference type="Gene3D" id="1.10.10.10">
    <property type="entry name" value="Winged helix-like DNA-binding domain superfamily/Winged helix DNA-binding domain"/>
    <property type="match status" value="1"/>
</dbReference>
<organism evidence="6 7">
    <name type="scientific">Mesosutterella multiformis</name>
    <dbReference type="NCBI Taxonomy" id="2259133"/>
    <lineage>
        <taxon>Bacteria</taxon>
        <taxon>Pseudomonadati</taxon>
        <taxon>Pseudomonadota</taxon>
        <taxon>Betaproteobacteria</taxon>
        <taxon>Burkholderiales</taxon>
        <taxon>Sutterellaceae</taxon>
        <taxon>Mesosutterella</taxon>
    </lineage>
</organism>
<evidence type="ECO:0000256" key="3">
    <source>
        <dbReference type="ARBA" id="ARBA00023125"/>
    </source>
</evidence>
<dbReference type="FunFam" id="1.10.10.10:FF:000001">
    <property type="entry name" value="LysR family transcriptional regulator"/>
    <property type="match status" value="1"/>
</dbReference>
<dbReference type="PROSITE" id="PS50931">
    <property type="entry name" value="HTH_LYSR"/>
    <property type="match status" value="1"/>
</dbReference>
<reference evidence="6 7" key="1">
    <citation type="journal article" date="2018" name="Int. J. Syst. Evol. Microbiol.">
        <title>Mesosutterella multiformis gen. nov., sp. nov., a member of the family Sutterellaceae and Sutterella megalosphaeroides sp. nov., isolated from human faeces.</title>
        <authorList>
            <person name="Sakamoto M."/>
            <person name="Ikeyama N."/>
            <person name="Kunihiro T."/>
            <person name="Iino T."/>
            <person name="Yuki M."/>
            <person name="Ohkuma M."/>
        </authorList>
    </citation>
    <scope>NUCLEOTIDE SEQUENCE [LARGE SCALE GENOMIC DNA]</scope>
    <source>
        <strain evidence="6 7">4NBBH2</strain>
    </source>
</reference>
<evidence type="ECO:0000313" key="6">
    <source>
        <dbReference type="EMBL" id="GBO94466.1"/>
    </source>
</evidence>
<dbReference type="GO" id="GO:0032993">
    <property type="term" value="C:protein-DNA complex"/>
    <property type="evidence" value="ECO:0007669"/>
    <property type="project" value="TreeGrafter"/>
</dbReference>
<dbReference type="InterPro" id="IPR036390">
    <property type="entry name" value="WH_DNA-bd_sf"/>
</dbReference>
<dbReference type="InterPro" id="IPR036388">
    <property type="entry name" value="WH-like_DNA-bd_sf"/>
</dbReference>
<comment type="caution">
    <text evidence="6">The sequence shown here is derived from an EMBL/GenBank/DDBJ whole genome shotgun (WGS) entry which is preliminary data.</text>
</comment>
<evidence type="ECO:0000256" key="1">
    <source>
        <dbReference type="ARBA" id="ARBA00009437"/>
    </source>
</evidence>
<dbReference type="Gene3D" id="3.40.190.10">
    <property type="entry name" value="Periplasmic binding protein-like II"/>
    <property type="match status" value="1"/>
</dbReference>
<keyword evidence="4" id="KW-0804">Transcription</keyword>
<dbReference type="Proteomes" id="UP000266091">
    <property type="component" value="Unassembled WGS sequence"/>
</dbReference>
<evidence type="ECO:0000313" key="7">
    <source>
        <dbReference type="Proteomes" id="UP000266091"/>
    </source>
</evidence>
<protein>
    <submittedName>
        <fullName evidence="6">LysR family transcriptional regulator</fullName>
    </submittedName>
</protein>
<evidence type="ECO:0000256" key="4">
    <source>
        <dbReference type="ARBA" id="ARBA00023163"/>
    </source>
</evidence>